<organism evidence="3 4">
    <name type="scientific">Pseudolycoriella hygida</name>
    <dbReference type="NCBI Taxonomy" id="35572"/>
    <lineage>
        <taxon>Eukaryota</taxon>
        <taxon>Metazoa</taxon>
        <taxon>Ecdysozoa</taxon>
        <taxon>Arthropoda</taxon>
        <taxon>Hexapoda</taxon>
        <taxon>Insecta</taxon>
        <taxon>Pterygota</taxon>
        <taxon>Neoptera</taxon>
        <taxon>Endopterygota</taxon>
        <taxon>Diptera</taxon>
        <taxon>Nematocera</taxon>
        <taxon>Sciaroidea</taxon>
        <taxon>Sciaridae</taxon>
        <taxon>Pseudolycoriella</taxon>
    </lineage>
</organism>
<dbReference type="EMBL" id="WJQU01000004">
    <property type="protein sequence ID" value="KAJ6636663.1"/>
    <property type="molecule type" value="Genomic_DNA"/>
</dbReference>
<evidence type="ECO:0000259" key="2">
    <source>
        <dbReference type="Pfam" id="PF15749"/>
    </source>
</evidence>
<name>A0A9Q0MRH8_9DIPT</name>
<dbReference type="Proteomes" id="UP001151699">
    <property type="component" value="Chromosome C"/>
</dbReference>
<reference evidence="3" key="1">
    <citation type="submission" date="2022-07" db="EMBL/GenBank/DDBJ databases">
        <authorList>
            <person name="Trinca V."/>
            <person name="Uliana J.V.C."/>
            <person name="Torres T.T."/>
            <person name="Ward R.J."/>
            <person name="Monesi N."/>
        </authorList>
    </citation>
    <scope>NUCLEOTIDE SEQUENCE</scope>
    <source>
        <strain evidence="3">HSMRA1968</strain>
        <tissue evidence="3">Whole embryos</tissue>
    </source>
</reference>
<dbReference type="GO" id="GO:0005634">
    <property type="term" value="C:nucleus"/>
    <property type="evidence" value="ECO:0007669"/>
    <property type="project" value="TreeGrafter"/>
</dbReference>
<dbReference type="GO" id="GO:0003682">
    <property type="term" value="F:chromatin binding"/>
    <property type="evidence" value="ECO:0007669"/>
    <property type="project" value="TreeGrafter"/>
</dbReference>
<gene>
    <name evidence="3" type="primary">mrnip</name>
    <name evidence="3" type="ORF">Bhyg_15255</name>
</gene>
<evidence type="ECO:0000313" key="3">
    <source>
        <dbReference type="EMBL" id="KAJ6636663.1"/>
    </source>
</evidence>
<protein>
    <submittedName>
        <fullName evidence="3">MRN complex-interacting protein</fullName>
    </submittedName>
</protein>
<dbReference type="InterPro" id="IPR032739">
    <property type="entry name" value="MRNIP"/>
</dbReference>
<evidence type="ECO:0000313" key="4">
    <source>
        <dbReference type="Proteomes" id="UP001151699"/>
    </source>
</evidence>
<keyword evidence="4" id="KW-1185">Reference proteome</keyword>
<dbReference type="OrthoDB" id="7781664at2759"/>
<dbReference type="PANTHER" id="PTHR15863:SF2">
    <property type="entry name" value="MRN COMPLEX-INTERACTING PROTEIN"/>
    <property type="match status" value="1"/>
</dbReference>
<dbReference type="GO" id="GO:0007095">
    <property type="term" value="P:mitotic G2 DNA damage checkpoint signaling"/>
    <property type="evidence" value="ECO:0007669"/>
    <property type="project" value="TreeGrafter"/>
</dbReference>
<dbReference type="InterPro" id="IPR049472">
    <property type="entry name" value="MRNIP_N"/>
</dbReference>
<dbReference type="Pfam" id="PF15749">
    <property type="entry name" value="MRNIP"/>
    <property type="match status" value="1"/>
</dbReference>
<comment type="caution">
    <text evidence="3">The sequence shown here is derived from an EMBL/GenBank/DDBJ whole genome shotgun (WGS) entry which is preliminary data.</text>
</comment>
<dbReference type="AlphaFoldDB" id="A0A9Q0MRH8"/>
<proteinExistence type="predicted"/>
<feature type="domain" description="MRN complex-interacting protein N-terminal" evidence="2">
    <location>
        <begin position="7"/>
        <end position="81"/>
    </location>
</feature>
<evidence type="ECO:0000256" key="1">
    <source>
        <dbReference type="SAM" id="MobiDB-lite"/>
    </source>
</evidence>
<feature type="region of interest" description="Disordered" evidence="1">
    <location>
        <begin position="139"/>
        <end position="169"/>
    </location>
</feature>
<dbReference type="PANTHER" id="PTHR15863">
    <property type="entry name" value="MRN COMPLEX-INTERACTING PROTEIN"/>
    <property type="match status" value="1"/>
</dbReference>
<sequence length="195" mass="22310">MPQEIQVVQCFRCRIHQVDIVKKVPKWTCKMCGEKQSLKKVIFKGSGKECRLQVQKLNELQAVKEENRSHEITGGQSSIEETQDVVPTLTPNSIEPPSNVNWSNFIESEDGFCDEDFNGISTDCSTMGRNELKVTHETVNHKPLKSQESNDKMKNKGNCTSTEREHETHIKLRKVETKISTDSEWHQFLSDESSD</sequence>
<accession>A0A9Q0MRH8</accession>